<dbReference type="AlphaFoldDB" id="A0A849V716"/>
<evidence type="ECO:0000313" key="6">
    <source>
        <dbReference type="Proteomes" id="UP000586305"/>
    </source>
</evidence>
<evidence type="ECO:0000313" key="5">
    <source>
        <dbReference type="EMBL" id="NOU49329.1"/>
    </source>
</evidence>
<dbReference type="InterPro" id="IPR013785">
    <property type="entry name" value="Aldolase_TIM"/>
</dbReference>
<dbReference type="PANTHER" id="PTHR12128:SF72">
    <property type="entry name" value="DIHYDRODIPICOLINATE SYNTHASE"/>
    <property type="match status" value="1"/>
</dbReference>
<keyword evidence="1 2" id="KW-0456">Lyase</keyword>
<feature type="active site" description="Schiff-base intermediate with substrate" evidence="3">
    <location>
        <position position="168"/>
    </location>
</feature>
<comment type="caution">
    <text evidence="5">The sequence shown here is derived from an EMBL/GenBank/DDBJ whole genome shotgun (WGS) entry which is preliminary data.</text>
</comment>
<evidence type="ECO:0000256" key="3">
    <source>
        <dbReference type="PIRSR" id="PIRSR001365-1"/>
    </source>
</evidence>
<dbReference type="EMBL" id="JABBPG010000001">
    <property type="protein sequence ID" value="NOU49329.1"/>
    <property type="molecule type" value="Genomic_DNA"/>
</dbReference>
<protein>
    <submittedName>
        <fullName evidence="5">Dihydrodipicolinate synthase family protein</fullName>
    </submittedName>
</protein>
<evidence type="ECO:0000256" key="1">
    <source>
        <dbReference type="ARBA" id="ARBA00023239"/>
    </source>
</evidence>
<proteinExistence type="inferred from homology"/>
<reference evidence="5 6" key="1">
    <citation type="submission" date="2020-04" db="EMBL/GenBank/DDBJ databases">
        <title>Pseudoalteromonas caenipelagi sp. nov., isolated from a tidal flat.</title>
        <authorList>
            <person name="Park S."/>
            <person name="Yoon J.-H."/>
        </authorList>
    </citation>
    <scope>NUCLEOTIDE SEQUENCE [LARGE SCALE GENOMIC DNA]</scope>
    <source>
        <strain evidence="5 6">JBTF-M23</strain>
    </source>
</reference>
<dbReference type="PRINTS" id="PR00146">
    <property type="entry name" value="DHPICSNTHASE"/>
</dbReference>
<dbReference type="PANTHER" id="PTHR12128">
    <property type="entry name" value="DIHYDRODIPICOLINATE SYNTHASE"/>
    <property type="match status" value="1"/>
</dbReference>
<dbReference type="PIRSF" id="PIRSF001365">
    <property type="entry name" value="DHDPS"/>
    <property type="match status" value="1"/>
</dbReference>
<evidence type="ECO:0000256" key="2">
    <source>
        <dbReference type="PIRNR" id="PIRNR001365"/>
    </source>
</evidence>
<dbReference type="CDD" id="cd00408">
    <property type="entry name" value="DHDPS-like"/>
    <property type="match status" value="1"/>
</dbReference>
<keyword evidence="6" id="KW-1185">Reference proteome</keyword>
<dbReference type="Proteomes" id="UP000586305">
    <property type="component" value="Unassembled WGS sequence"/>
</dbReference>
<comment type="similarity">
    <text evidence="2">Belongs to the DapA family.</text>
</comment>
<feature type="active site" description="Proton donor/acceptor" evidence="3">
    <location>
        <position position="140"/>
    </location>
</feature>
<name>A0A849V716_9GAMM</name>
<accession>A0A849V716</accession>
<feature type="binding site" evidence="4">
    <location>
        <position position="210"/>
    </location>
    <ligand>
        <name>pyruvate</name>
        <dbReference type="ChEBI" id="CHEBI:15361"/>
    </ligand>
</feature>
<dbReference type="SUPFAM" id="SSF51569">
    <property type="entry name" value="Aldolase"/>
    <property type="match status" value="1"/>
</dbReference>
<dbReference type="InterPro" id="IPR002220">
    <property type="entry name" value="DapA-like"/>
</dbReference>
<gene>
    <name evidence="5" type="ORF">HG263_02025</name>
</gene>
<evidence type="ECO:0000256" key="4">
    <source>
        <dbReference type="PIRSR" id="PIRSR001365-2"/>
    </source>
</evidence>
<dbReference type="Gene3D" id="3.20.20.70">
    <property type="entry name" value="Aldolase class I"/>
    <property type="match status" value="1"/>
</dbReference>
<sequence>MRKNKMIDWQGVYPAVTTQFNDDGSINFETTKSMVDALINEGVHGIIVLGTVGENCSLRFEEKREVLKAVKDVVAGRVPLLTGVAETTTQFAVEFCQDAEKIGIDGLMVLPGMVYRSTEREAIYHYQQVARCMSLPVMIYNNPITYGVDVSIEGMKVLANEENIVAIKEATTDTRRITELQTAFADRFIIFGGVDDIALESLMLGATGWISGLTNVFPKESVAIYELARQGRYEEAKEIWRWFLPLLRLDTIPTLVQCIKYAEQLAGRGSEVTRAPRLSLPEEQKAMINRLYDDAMSNRIDLSKFNLD</sequence>
<dbReference type="SMART" id="SM01130">
    <property type="entry name" value="DHDPS"/>
    <property type="match status" value="1"/>
</dbReference>
<dbReference type="Pfam" id="PF00701">
    <property type="entry name" value="DHDPS"/>
    <property type="match status" value="1"/>
</dbReference>
<dbReference type="GO" id="GO:0008840">
    <property type="term" value="F:4-hydroxy-tetrahydrodipicolinate synthase activity"/>
    <property type="evidence" value="ECO:0007669"/>
    <property type="project" value="TreeGrafter"/>
</dbReference>
<organism evidence="5 6">
    <name type="scientific">Pseudoalteromonas caenipelagi</name>
    <dbReference type="NCBI Taxonomy" id="2726988"/>
    <lineage>
        <taxon>Bacteria</taxon>
        <taxon>Pseudomonadati</taxon>
        <taxon>Pseudomonadota</taxon>
        <taxon>Gammaproteobacteria</taxon>
        <taxon>Alteromonadales</taxon>
        <taxon>Pseudoalteromonadaceae</taxon>
        <taxon>Pseudoalteromonas</taxon>
    </lineage>
</organism>